<sequence>MTALFIFIVIGTKVKAKTPANFNQLRQLVQQNNDLLQAIREHLATPFPEIYLLLSAALDFQYSKALKKISANLHRATQQADW</sequence>
<protein>
    <submittedName>
        <fullName evidence="2">Uncharacterized protein</fullName>
    </submittedName>
</protein>
<dbReference type="GO" id="GO:0006289">
    <property type="term" value="P:nucleotide-excision repair"/>
    <property type="evidence" value="ECO:0007669"/>
    <property type="project" value="InterPro"/>
</dbReference>
<keyword evidence="3" id="KW-1185">Reference proteome</keyword>
<name>A0A0D8XN52_DICVI</name>
<feature type="chain" id="PRO_5002335790" evidence="1">
    <location>
        <begin position="17"/>
        <end position="82"/>
    </location>
</feature>
<dbReference type="InterPro" id="IPR036353">
    <property type="entry name" value="XPC-bd_sf"/>
</dbReference>
<evidence type="ECO:0000313" key="3">
    <source>
        <dbReference type="Proteomes" id="UP000053766"/>
    </source>
</evidence>
<proteinExistence type="predicted"/>
<evidence type="ECO:0000313" key="2">
    <source>
        <dbReference type="EMBL" id="KJH45209.1"/>
    </source>
</evidence>
<gene>
    <name evidence="2" type="ORF">DICVIV_08750</name>
</gene>
<dbReference type="GO" id="GO:0003684">
    <property type="term" value="F:damaged DNA binding"/>
    <property type="evidence" value="ECO:0007669"/>
    <property type="project" value="InterPro"/>
</dbReference>
<accession>A0A0D8XN52</accession>
<keyword evidence="1" id="KW-0732">Signal</keyword>
<evidence type="ECO:0000256" key="1">
    <source>
        <dbReference type="SAM" id="SignalP"/>
    </source>
</evidence>
<feature type="signal peptide" evidence="1">
    <location>
        <begin position="1"/>
        <end position="16"/>
    </location>
</feature>
<dbReference type="EMBL" id="KN716420">
    <property type="protein sequence ID" value="KJH45209.1"/>
    <property type="molecule type" value="Genomic_DNA"/>
</dbReference>
<reference evidence="3" key="2">
    <citation type="journal article" date="2016" name="Sci. Rep.">
        <title>Dictyocaulus viviparus genome, variome and transcriptome elucidate lungworm biology and support future intervention.</title>
        <authorList>
            <person name="McNulty S.N."/>
            <person name="Strube C."/>
            <person name="Rosa B.A."/>
            <person name="Martin J.C."/>
            <person name="Tyagi R."/>
            <person name="Choi Y.J."/>
            <person name="Wang Q."/>
            <person name="Hallsworth Pepin K."/>
            <person name="Zhang X."/>
            <person name="Ozersky P."/>
            <person name="Wilson R.K."/>
            <person name="Sternberg P.W."/>
            <person name="Gasser R.B."/>
            <person name="Mitreva M."/>
        </authorList>
    </citation>
    <scope>NUCLEOTIDE SEQUENCE [LARGE SCALE GENOMIC DNA]</scope>
    <source>
        <strain evidence="3">HannoverDv2000</strain>
    </source>
</reference>
<dbReference type="Proteomes" id="UP000053766">
    <property type="component" value="Unassembled WGS sequence"/>
</dbReference>
<dbReference type="OrthoDB" id="73680at2759"/>
<dbReference type="AlphaFoldDB" id="A0A0D8XN52"/>
<reference evidence="2 3" key="1">
    <citation type="submission" date="2013-11" db="EMBL/GenBank/DDBJ databases">
        <title>Draft genome of the bovine lungworm Dictyocaulus viviparus.</title>
        <authorList>
            <person name="Mitreva M."/>
        </authorList>
    </citation>
    <scope>NUCLEOTIDE SEQUENCE [LARGE SCALE GENOMIC DNA]</scope>
    <source>
        <strain evidence="2 3">HannoverDv2000</strain>
    </source>
</reference>
<dbReference type="GO" id="GO:0043161">
    <property type="term" value="P:proteasome-mediated ubiquitin-dependent protein catabolic process"/>
    <property type="evidence" value="ECO:0007669"/>
    <property type="project" value="InterPro"/>
</dbReference>
<dbReference type="SUPFAM" id="SSF101238">
    <property type="entry name" value="XPC-binding domain"/>
    <property type="match status" value="1"/>
</dbReference>
<organism evidence="2 3">
    <name type="scientific">Dictyocaulus viviparus</name>
    <name type="common">Bovine lungworm</name>
    <dbReference type="NCBI Taxonomy" id="29172"/>
    <lineage>
        <taxon>Eukaryota</taxon>
        <taxon>Metazoa</taxon>
        <taxon>Ecdysozoa</taxon>
        <taxon>Nematoda</taxon>
        <taxon>Chromadorea</taxon>
        <taxon>Rhabditida</taxon>
        <taxon>Rhabditina</taxon>
        <taxon>Rhabditomorpha</taxon>
        <taxon>Strongyloidea</taxon>
        <taxon>Metastrongylidae</taxon>
        <taxon>Dictyocaulus</taxon>
    </lineage>
</organism>